<evidence type="ECO:0000313" key="3">
    <source>
        <dbReference type="Proteomes" id="UP000800200"/>
    </source>
</evidence>
<feature type="compositionally biased region" description="Polar residues" evidence="1">
    <location>
        <begin position="48"/>
        <end position="58"/>
    </location>
</feature>
<reference evidence="2" key="1">
    <citation type="journal article" date="2020" name="Stud. Mycol.">
        <title>101 Dothideomycetes genomes: a test case for predicting lifestyles and emergence of pathogens.</title>
        <authorList>
            <person name="Haridas S."/>
            <person name="Albert R."/>
            <person name="Binder M."/>
            <person name="Bloem J."/>
            <person name="Labutti K."/>
            <person name="Salamov A."/>
            <person name="Andreopoulos B."/>
            <person name="Baker S."/>
            <person name="Barry K."/>
            <person name="Bills G."/>
            <person name="Bluhm B."/>
            <person name="Cannon C."/>
            <person name="Castanera R."/>
            <person name="Culley D."/>
            <person name="Daum C."/>
            <person name="Ezra D."/>
            <person name="Gonzalez J."/>
            <person name="Henrissat B."/>
            <person name="Kuo A."/>
            <person name="Liang C."/>
            <person name="Lipzen A."/>
            <person name="Lutzoni F."/>
            <person name="Magnuson J."/>
            <person name="Mondo S."/>
            <person name="Nolan M."/>
            <person name="Ohm R."/>
            <person name="Pangilinan J."/>
            <person name="Park H.-J."/>
            <person name="Ramirez L."/>
            <person name="Alfaro M."/>
            <person name="Sun H."/>
            <person name="Tritt A."/>
            <person name="Yoshinaga Y."/>
            <person name="Zwiers L.-H."/>
            <person name="Turgeon B."/>
            <person name="Goodwin S."/>
            <person name="Spatafora J."/>
            <person name="Crous P."/>
            <person name="Grigoriev I."/>
        </authorList>
    </citation>
    <scope>NUCLEOTIDE SEQUENCE</scope>
    <source>
        <strain evidence="2">CBS 207.26</strain>
    </source>
</reference>
<protein>
    <submittedName>
        <fullName evidence="2">Uncharacterized protein</fullName>
    </submittedName>
</protein>
<proteinExistence type="predicted"/>
<name>A0A6A6DT54_9PEZI</name>
<accession>A0A6A6DT54</accession>
<keyword evidence="3" id="KW-1185">Reference proteome</keyword>
<sequence>MPQASRRGPMIPFTATTLPRVDISARLVFYSFTSILSPYRPQNPNPIFKTQSCPHNTP</sequence>
<gene>
    <name evidence="2" type="ORF">K469DRAFT_713069</name>
</gene>
<dbReference type="Proteomes" id="UP000800200">
    <property type="component" value="Unassembled WGS sequence"/>
</dbReference>
<dbReference type="EMBL" id="ML994650">
    <property type="protein sequence ID" value="KAF2182005.1"/>
    <property type="molecule type" value="Genomic_DNA"/>
</dbReference>
<evidence type="ECO:0000313" key="2">
    <source>
        <dbReference type="EMBL" id="KAF2182005.1"/>
    </source>
</evidence>
<organism evidence="2 3">
    <name type="scientific">Zopfia rhizophila CBS 207.26</name>
    <dbReference type="NCBI Taxonomy" id="1314779"/>
    <lineage>
        <taxon>Eukaryota</taxon>
        <taxon>Fungi</taxon>
        <taxon>Dikarya</taxon>
        <taxon>Ascomycota</taxon>
        <taxon>Pezizomycotina</taxon>
        <taxon>Dothideomycetes</taxon>
        <taxon>Dothideomycetes incertae sedis</taxon>
        <taxon>Zopfiaceae</taxon>
        <taxon>Zopfia</taxon>
    </lineage>
</organism>
<evidence type="ECO:0000256" key="1">
    <source>
        <dbReference type="SAM" id="MobiDB-lite"/>
    </source>
</evidence>
<dbReference type="AlphaFoldDB" id="A0A6A6DT54"/>
<feature type="region of interest" description="Disordered" evidence="1">
    <location>
        <begin position="39"/>
        <end position="58"/>
    </location>
</feature>